<dbReference type="GO" id="GO:0052621">
    <property type="term" value="F:diguanylate cyclase activity"/>
    <property type="evidence" value="ECO:0007669"/>
    <property type="project" value="TreeGrafter"/>
</dbReference>
<feature type="transmembrane region" description="Helical" evidence="6">
    <location>
        <begin position="56"/>
        <end position="77"/>
    </location>
</feature>
<feature type="transmembrane region" description="Helical" evidence="6">
    <location>
        <begin position="146"/>
        <end position="164"/>
    </location>
</feature>
<feature type="transmembrane region" description="Helical" evidence="6">
    <location>
        <begin position="116"/>
        <end position="134"/>
    </location>
</feature>
<feature type="domain" description="GGDEF" evidence="7">
    <location>
        <begin position="239"/>
        <end position="374"/>
    </location>
</feature>
<keyword evidence="4 6" id="KW-1133">Transmembrane helix</keyword>
<gene>
    <name evidence="8" type="ORF">D0469_01190</name>
</gene>
<dbReference type="Proteomes" id="UP000264541">
    <property type="component" value="Unassembled WGS sequence"/>
</dbReference>
<dbReference type="InterPro" id="IPR011620">
    <property type="entry name" value="Sig_transdc_His_kinase_LytS_TM"/>
</dbReference>
<evidence type="ECO:0000256" key="2">
    <source>
        <dbReference type="ARBA" id="ARBA00022475"/>
    </source>
</evidence>
<dbReference type="FunFam" id="3.30.70.270:FF:000001">
    <property type="entry name" value="Diguanylate cyclase domain protein"/>
    <property type="match status" value="1"/>
</dbReference>
<dbReference type="PANTHER" id="PTHR45138:SF9">
    <property type="entry name" value="DIGUANYLATE CYCLASE DGCM-RELATED"/>
    <property type="match status" value="1"/>
</dbReference>
<dbReference type="InterPro" id="IPR043128">
    <property type="entry name" value="Rev_trsase/Diguanyl_cyclase"/>
</dbReference>
<keyword evidence="5 6" id="KW-0472">Membrane</keyword>
<dbReference type="PANTHER" id="PTHR45138">
    <property type="entry name" value="REGULATORY COMPONENTS OF SENSORY TRANSDUCTION SYSTEM"/>
    <property type="match status" value="1"/>
</dbReference>
<dbReference type="PROSITE" id="PS50887">
    <property type="entry name" value="GGDEF"/>
    <property type="match status" value="1"/>
</dbReference>
<evidence type="ECO:0000256" key="6">
    <source>
        <dbReference type="SAM" id="Phobius"/>
    </source>
</evidence>
<evidence type="ECO:0000256" key="3">
    <source>
        <dbReference type="ARBA" id="ARBA00022692"/>
    </source>
</evidence>
<evidence type="ECO:0000256" key="4">
    <source>
        <dbReference type="ARBA" id="ARBA00022989"/>
    </source>
</evidence>
<evidence type="ECO:0000313" key="9">
    <source>
        <dbReference type="Proteomes" id="UP000264541"/>
    </source>
</evidence>
<organism evidence="8 9">
    <name type="scientific">Peribacillus saganii</name>
    <dbReference type="NCBI Taxonomy" id="2303992"/>
    <lineage>
        <taxon>Bacteria</taxon>
        <taxon>Bacillati</taxon>
        <taxon>Bacillota</taxon>
        <taxon>Bacilli</taxon>
        <taxon>Bacillales</taxon>
        <taxon>Bacillaceae</taxon>
        <taxon>Peribacillus</taxon>
    </lineage>
</organism>
<protein>
    <submittedName>
        <fullName evidence="8">GGDEF domain-containing protein</fullName>
    </submittedName>
</protein>
<sequence>MIIFMERNLLRLMVLKDFFTNFSILCTGIFLIHQYLYRVKVSTMTGTKKRILIGGLQGGFGVVLMQFGIQLGGGVLIDLRSIPMMTAAYLGGWVSSFVATSIIIITRLVLYPVSHSSLINIIVLMLSAIAFSFISHSGLEKKEKWMYMAVSFVAIIGVFIHFVIPDFNKAFIIFIQYAIAVACGTFVTYLVKSHLRRSDEDYTRLKERAEKDFLTGLNNVRLFHQSLDTAFIKAKQHREELSLLYIDIDHFKRINDTYGHPAGDKVLKKIGHILLLSCRSVDTISRNGGEEFSVIMPACNSSDAAAIAERIRKNIEQSVFSINEGIELKVTVSIGYATDSQKTKISIQQFIKQADEGLYKAKQSGRNQIRFAPDLEGHAV</sequence>
<dbReference type="GO" id="GO:0000155">
    <property type="term" value="F:phosphorelay sensor kinase activity"/>
    <property type="evidence" value="ECO:0007669"/>
    <property type="project" value="InterPro"/>
</dbReference>
<evidence type="ECO:0000313" key="8">
    <source>
        <dbReference type="EMBL" id="RFU71482.1"/>
    </source>
</evidence>
<comment type="subcellular location">
    <subcellularLocation>
        <location evidence="1">Cell membrane</location>
        <topology evidence="1">Multi-pass membrane protein</topology>
    </subcellularLocation>
</comment>
<evidence type="ECO:0000259" key="7">
    <source>
        <dbReference type="PROSITE" id="PS50887"/>
    </source>
</evidence>
<dbReference type="GO" id="GO:1902201">
    <property type="term" value="P:negative regulation of bacterial-type flagellum-dependent cell motility"/>
    <property type="evidence" value="ECO:0007669"/>
    <property type="project" value="TreeGrafter"/>
</dbReference>
<keyword evidence="2" id="KW-1003">Cell membrane</keyword>
<dbReference type="CDD" id="cd01949">
    <property type="entry name" value="GGDEF"/>
    <property type="match status" value="1"/>
</dbReference>
<dbReference type="Pfam" id="PF00990">
    <property type="entry name" value="GGDEF"/>
    <property type="match status" value="1"/>
</dbReference>
<dbReference type="GO" id="GO:0043709">
    <property type="term" value="P:cell adhesion involved in single-species biofilm formation"/>
    <property type="evidence" value="ECO:0007669"/>
    <property type="project" value="TreeGrafter"/>
</dbReference>
<evidence type="ECO:0000256" key="1">
    <source>
        <dbReference type="ARBA" id="ARBA00004651"/>
    </source>
</evidence>
<keyword evidence="3 6" id="KW-0812">Transmembrane</keyword>
<dbReference type="SMART" id="SM00267">
    <property type="entry name" value="GGDEF"/>
    <property type="match status" value="1"/>
</dbReference>
<dbReference type="EMBL" id="QVTE01000003">
    <property type="protein sequence ID" value="RFU71482.1"/>
    <property type="molecule type" value="Genomic_DNA"/>
</dbReference>
<dbReference type="Pfam" id="PF07694">
    <property type="entry name" value="5TM-5TMR_LYT"/>
    <property type="match status" value="1"/>
</dbReference>
<evidence type="ECO:0000256" key="5">
    <source>
        <dbReference type="ARBA" id="ARBA00023136"/>
    </source>
</evidence>
<dbReference type="InterPro" id="IPR029787">
    <property type="entry name" value="Nucleotide_cyclase"/>
</dbReference>
<feature type="transmembrane region" description="Helical" evidence="6">
    <location>
        <begin position="12"/>
        <end position="36"/>
    </location>
</feature>
<dbReference type="SUPFAM" id="SSF55073">
    <property type="entry name" value="Nucleotide cyclase"/>
    <property type="match status" value="1"/>
</dbReference>
<dbReference type="GO" id="GO:0071555">
    <property type="term" value="P:cell wall organization"/>
    <property type="evidence" value="ECO:0007669"/>
    <property type="project" value="InterPro"/>
</dbReference>
<dbReference type="Gene3D" id="3.30.70.270">
    <property type="match status" value="1"/>
</dbReference>
<reference evidence="8 9" key="1">
    <citation type="submission" date="2018-08" db="EMBL/GenBank/DDBJ databases">
        <title>Bacillus chawlae sp. nov., Bacillus glennii sp. nov., and Bacillus saganii sp. nov. Isolated from the Vehicle Assembly Building at Kennedy Space Center where the Viking Spacecraft were Assembled.</title>
        <authorList>
            <person name="Seuylemezian A."/>
            <person name="Vaishampayan P."/>
        </authorList>
    </citation>
    <scope>NUCLEOTIDE SEQUENCE [LARGE SCALE GENOMIC DNA]</scope>
    <source>
        <strain evidence="8 9">V47-23a</strain>
    </source>
</reference>
<keyword evidence="9" id="KW-1185">Reference proteome</keyword>
<dbReference type="GO" id="GO:0005886">
    <property type="term" value="C:plasma membrane"/>
    <property type="evidence" value="ECO:0007669"/>
    <property type="project" value="UniProtKB-SubCell"/>
</dbReference>
<dbReference type="NCBIfam" id="TIGR00254">
    <property type="entry name" value="GGDEF"/>
    <property type="match status" value="1"/>
</dbReference>
<dbReference type="AlphaFoldDB" id="A0A372LUJ1"/>
<dbReference type="InterPro" id="IPR050469">
    <property type="entry name" value="Diguanylate_Cyclase"/>
</dbReference>
<dbReference type="InterPro" id="IPR000160">
    <property type="entry name" value="GGDEF_dom"/>
</dbReference>
<feature type="transmembrane region" description="Helical" evidence="6">
    <location>
        <begin position="170"/>
        <end position="191"/>
    </location>
</feature>
<feature type="transmembrane region" description="Helical" evidence="6">
    <location>
        <begin position="89"/>
        <end position="110"/>
    </location>
</feature>
<accession>A0A372LUJ1</accession>
<name>A0A372LUJ1_9BACI</name>
<comment type="caution">
    <text evidence="8">The sequence shown here is derived from an EMBL/GenBank/DDBJ whole genome shotgun (WGS) entry which is preliminary data.</text>
</comment>
<proteinExistence type="predicted"/>